<proteinExistence type="predicted"/>
<dbReference type="EMBL" id="JWLZ01000055">
    <property type="protein sequence ID" value="KHT64690.1"/>
    <property type="molecule type" value="Genomic_DNA"/>
</dbReference>
<keyword evidence="1" id="KW-0472">Membrane</keyword>
<dbReference type="Proteomes" id="UP000031278">
    <property type="component" value="Unassembled WGS sequence"/>
</dbReference>
<dbReference type="RefSeq" id="WP_039459092.1">
    <property type="nucleotide sequence ID" value="NZ_JWLZ01000055.1"/>
</dbReference>
<protein>
    <submittedName>
        <fullName evidence="2">Uncharacterized protein</fullName>
    </submittedName>
</protein>
<reference evidence="2 3" key="1">
    <citation type="submission" date="2014-12" db="EMBL/GenBank/DDBJ databases">
        <title>Genome sequencing of Photobacterium gaetbulicola AD005a.</title>
        <authorList>
            <person name="Adrian T.G.S."/>
            <person name="Chan K.G."/>
        </authorList>
    </citation>
    <scope>NUCLEOTIDE SEQUENCE [LARGE SCALE GENOMIC DNA]</scope>
    <source>
        <strain evidence="2 3">AD005a</strain>
    </source>
</reference>
<accession>A0A0B9GIY0</accession>
<evidence type="ECO:0000313" key="2">
    <source>
        <dbReference type="EMBL" id="KHT64690.1"/>
    </source>
</evidence>
<dbReference type="AlphaFoldDB" id="A0A0B9GIY0"/>
<keyword evidence="1" id="KW-0812">Transmembrane</keyword>
<keyword evidence="1" id="KW-1133">Transmembrane helix</keyword>
<organism evidence="2 3">
    <name type="scientific">Photobacterium gaetbulicola</name>
    <dbReference type="NCBI Taxonomy" id="1295392"/>
    <lineage>
        <taxon>Bacteria</taxon>
        <taxon>Pseudomonadati</taxon>
        <taxon>Pseudomonadota</taxon>
        <taxon>Gammaproteobacteria</taxon>
        <taxon>Vibrionales</taxon>
        <taxon>Vibrionaceae</taxon>
        <taxon>Photobacterium</taxon>
    </lineage>
</organism>
<feature type="transmembrane region" description="Helical" evidence="1">
    <location>
        <begin position="36"/>
        <end position="53"/>
    </location>
</feature>
<evidence type="ECO:0000256" key="1">
    <source>
        <dbReference type="SAM" id="Phobius"/>
    </source>
</evidence>
<sequence>MRVVLFVIVTNALLLGALFLFEQITGVLGANYLSDYFFFSLIIQWILGTFLMISGPSHNTHLKHSPNQATRMAASLLHNRGKDSQNNQTKADDMRLSHKWFISGAFCLLMCVVL</sequence>
<gene>
    <name evidence="2" type="ORF">RJ45_05120</name>
</gene>
<comment type="caution">
    <text evidence="2">The sequence shown here is derived from an EMBL/GenBank/DDBJ whole genome shotgun (WGS) entry which is preliminary data.</text>
</comment>
<evidence type="ECO:0000313" key="3">
    <source>
        <dbReference type="Proteomes" id="UP000031278"/>
    </source>
</evidence>
<name>A0A0B9GIY0_9GAMM</name>